<dbReference type="EMBL" id="RCMG01000062">
    <property type="protein sequence ID" value="KAG2865244.1"/>
    <property type="molecule type" value="Genomic_DNA"/>
</dbReference>
<dbReference type="Proteomes" id="UP000735874">
    <property type="component" value="Unassembled WGS sequence"/>
</dbReference>
<dbReference type="AlphaFoldDB" id="A0A8T1BLJ1"/>
<evidence type="ECO:0000256" key="1">
    <source>
        <dbReference type="SAM" id="MobiDB-lite"/>
    </source>
</evidence>
<accession>A0A8T1BLJ1</accession>
<proteinExistence type="predicted"/>
<evidence type="ECO:0000313" key="2">
    <source>
        <dbReference type="EMBL" id="KAG2865244.1"/>
    </source>
</evidence>
<dbReference type="EMBL" id="RCMI01000590">
    <property type="protein sequence ID" value="KAG2904485.1"/>
    <property type="molecule type" value="Genomic_DNA"/>
</dbReference>
<gene>
    <name evidence="2" type="ORF">PC113_g3851</name>
    <name evidence="3" type="ORF">PC115_g14954</name>
</gene>
<dbReference type="Proteomes" id="UP000774804">
    <property type="component" value="Unassembled WGS sequence"/>
</dbReference>
<reference evidence="3" key="1">
    <citation type="submission" date="2018-10" db="EMBL/GenBank/DDBJ databases">
        <title>Effector identification in a new, highly contiguous assembly of the strawberry crown rot pathogen Phytophthora cactorum.</title>
        <authorList>
            <person name="Armitage A.D."/>
            <person name="Nellist C.F."/>
            <person name="Bates H."/>
            <person name="Vickerstaff R.J."/>
            <person name="Harrison R.J."/>
        </authorList>
    </citation>
    <scope>NUCLEOTIDE SEQUENCE</scope>
    <source>
        <strain evidence="2">15-7</strain>
        <strain evidence="3">4032</strain>
    </source>
</reference>
<organism evidence="3 4">
    <name type="scientific">Phytophthora cactorum</name>
    <dbReference type="NCBI Taxonomy" id="29920"/>
    <lineage>
        <taxon>Eukaryota</taxon>
        <taxon>Sar</taxon>
        <taxon>Stramenopiles</taxon>
        <taxon>Oomycota</taxon>
        <taxon>Peronosporomycetes</taxon>
        <taxon>Peronosporales</taxon>
        <taxon>Peronosporaceae</taxon>
        <taxon>Phytophthora</taxon>
    </lineage>
</organism>
<name>A0A8T1BLJ1_9STRA</name>
<feature type="compositionally biased region" description="Basic and acidic residues" evidence="1">
    <location>
        <begin position="80"/>
        <end position="131"/>
    </location>
</feature>
<feature type="region of interest" description="Disordered" evidence="1">
    <location>
        <begin position="79"/>
        <end position="131"/>
    </location>
</feature>
<evidence type="ECO:0000313" key="3">
    <source>
        <dbReference type="EMBL" id="KAG2904485.1"/>
    </source>
</evidence>
<protein>
    <submittedName>
        <fullName evidence="3">Uncharacterized protein</fullName>
    </submittedName>
</protein>
<sequence length="131" mass="15784">MIASINIPMLFLNSFCSFHFQILTIRRTSEAMSRRGQRTWYSNYSANEQLLLRSVVETVMPFNRNMWEKTAQLNIAQRNHGWDERDMEERQERASQEITKLEDVNRRAEADSKRRLEAREESARIEWEERD</sequence>
<evidence type="ECO:0000313" key="4">
    <source>
        <dbReference type="Proteomes" id="UP000774804"/>
    </source>
</evidence>
<comment type="caution">
    <text evidence="3">The sequence shown here is derived from an EMBL/GenBank/DDBJ whole genome shotgun (WGS) entry which is preliminary data.</text>
</comment>